<dbReference type="OrthoDB" id="1043265at2"/>
<proteinExistence type="predicted"/>
<protein>
    <submittedName>
        <fullName evidence="3">Putative binding domain-containing protein, N-terminal</fullName>
    </submittedName>
</protein>
<dbReference type="AlphaFoldDB" id="A0A1H3X4H1"/>
<feature type="domain" description="BACON" evidence="2">
    <location>
        <begin position="262"/>
        <end position="328"/>
    </location>
</feature>
<reference evidence="3 4" key="1">
    <citation type="submission" date="2016-10" db="EMBL/GenBank/DDBJ databases">
        <authorList>
            <person name="de Groot N.N."/>
        </authorList>
    </citation>
    <scope>NUCLEOTIDE SEQUENCE [LARGE SCALE GENOMIC DNA]</scope>
    <source>
        <strain evidence="3 4">D31d</strain>
    </source>
</reference>
<dbReference type="Pfam" id="PF13004">
    <property type="entry name" value="BACON"/>
    <property type="match status" value="1"/>
</dbReference>
<evidence type="ECO:0000313" key="4">
    <source>
        <dbReference type="Proteomes" id="UP000182257"/>
    </source>
</evidence>
<keyword evidence="1" id="KW-0732">Signal</keyword>
<organism evidence="3 4">
    <name type="scientific">Xylanibacter ruminicola</name>
    <name type="common">Prevotella ruminicola</name>
    <dbReference type="NCBI Taxonomy" id="839"/>
    <lineage>
        <taxon>Bacteria</taxon>
        <taxon>Pseudomonadati</taxon>
        <taxon>Bacteroidota</taxon>
        <taxon>Bacteroidia</taxon>
        <taxon>Bacteroidales</taxon>
        <taxon>Prevotellaceae</taxon>
        <taxon>Xylanibacter</taxon>
    </lineage>
</organism>
<dbReference type="InterPro" id="IPR013783">
    <property type="entry name" value="Ig-like_fold"/>
</dbReference>
<accession>A0A1H3X4H1</accession>
<gene>
    <name evidence="3" type="ORF">SAMN05216462_0064</name>
</gene>
<feature type="chain" id="PRO_5010343548" evidence="1">
    <location>
        <begin position="21"/>
        <end position="578"/>
    </location>
</feature>
<dbReference type="Gene3D" id="2.60.40.10">
    <property type="entry name" value="Immunoglobulins"/>
    <property type="match status" value="1"/>
</dbReference>
<sequence length="578" mass="61609">MKFRYILGIALSAFMFVACTSDNDPLGTLENIQIDQTFVTIPTSGGDVTVTIKSADDWSFDDVFEVDKVKCPLPAWLTATATSGSAGETKVTFHADFIDGGREAAIQISAGGKKQFLTVRQGSLVASQATCAEIIAGVDGKNYRVTGTCTSIYNYQYGNWYLNDGTGEIQIYGTADKNGKLANKPIDGTDGWKFEPGDVITVEGPRKLYGSTVELLDVTVVKVVKSMLKLLVSESTITPDAQEVEVKVAYKGSGAYANIPDNAKSWVTYLETKYIAGVPTIFEKNPADTAVVKFAVSANNGATRAAAIEFSSSSSTGSTTMPFTLTQNGMAKGDGTASDPFNVVALTDFANKLAQGETADKNVYVKGKISQIDSEFSSAYGNATYYISDDGTTSGQFEVYRGLFIGNKKWTAGDTQIKIGDEVVICGTVTNYKGTLEFASGKSYIVSLNGQTGGAKGDGSLADPFNIAGAIAAVNSGVTGNVYVEGIVSKIVDGGEFSSKYGNGTFWISDDGAFYNNSAMDFEAYRVLWLGNKKWAEGDAQVAVGDKVVLCGELTKYKNTYETNQNKAYVYSINGKTE</sequence>
<dbReference type="InterPro" id="IPR024361">
    <property type="entry name" value="BACON"/>
</dbReference>
<evidence type="ECO:0000256" key="1">
    <source>
        <dbReference type="SAM" id="SignalP"/>
    </source>
</evidence>
<dbReference type="PROSITE" id="PS51257">
    <property type="entry name" value="PROKAR_LIPOPROTEIN"/>
    <property type="match status" value="1"/>
</dbReference>
<name>A0A1H3X4H1_XYLRU</name>
<feature type="signal peptide" evidence="1">
    <location>
        <begin position="1"/>
        <end position="20"/>
    </location>
</feature>
<dbReference type="EMBL" id="FNRF01000001">
    <property type="protein sequence ID" value="SDZ94287.1"/>
    <property type="molecule type" value="Genomic_DNA"/>
</dbReference>
<evidence type="ECO:0000259" key="2">
    <source>
        <dbReference type="Pfam" id="PF13004"/>
    </source>
</evidence>
<dbReference type="Proteomes" id="UP000182257">
    <property type="component" value="Unassembled WGS sequence"/>
</dbReference>
<dbReference type="CDD" id="cd14948">
    <property type="entry name" value="BACON"/>
    <property type="match status" value="1"/>
</dbReference>
<evidence type="ECO:0000313" key="3">
    <source>
        <dbReference type="EMBL" id="SDZ94287.1"/>
    </source>
</evidence>